<reference evidence="3 4" key="1">
    <citation type="submission" date="2017-12" db="EMBL/GenBank/DDBJ databases">
        <title>Kangiella profundi FT102 completed genome.</title>
        <authorList>
            <person name="Xu J."/>
            <person name="Wang J."/>
            <person name="Lu Y."/>
        </authorList>
    </citation>
    <scope>NUCLEOTIDE SEQUENCE [LARGE SCALE GENOMIC DNA]</scope>
    <source>
        <strain evidence="3 4">FT102</strain>
    </source>
</reference>
<dbReference type="Gene3D" id="3.10.450.50">
    <property type="match status" value="1"/>
</dbReference>
<dbReference type="OrthoDB" id="6196903at2"/>
<dbReference type="RefSeq" id="WP_106648061.1">
    <property type="nucleotide sequence ID" value="NZ_BMGO01000001.1"/>
</dbReference>
<dbReference type="SUPFAM" id="SSF54427">
    <property type="entry name" value="NTF2-like"/>
    <property type="match status" value="1"/>
</dbReference>
<evidence type="ECO:0000313" key="3">
    <source>
        <dbReference type="EMBL" id="AUD80060.1"/>
    </source>
</evidence>
<dbReference type="AlphaFoldDB" id="A0A2K9ABG1"/>
<feature type="region of interest" description="Disordered" evidence="1">
    <location>
        <begin position="1"/>
        <end position="26"/>
    </location>
</feature>
<protein>
    <submittedName>
        <fullName evidence="3">DUF4440 domain-containing protein</fullName>
    </submittedName>
</protein>
<dbReference type="Pfam" id="PF13474">
    <property type="entry name" value="SnoaL_3"/>
    <property type="match status" value="1"/>
</dbReference>
<gene>
    <name evidence="3" type="ORF">CW740_06190</name>
</gene>
<dbReference type="InterPro" id="IPR037401">
    <property type="entry name" value="SnoaL-like"/>
</dbReference>
<proteinExistence type="predicted"/>
<keyword evidence="4" id="KW-1185">Reference proteome</keyword>
<name>A0A2K9ABG1_9GAMM</name>
<dbReference type="KEGG" id="kpd:CW740_06190"/>
<dbReference type="Proteomes" id="UP000232693">
    <property type="component" value="Chromosome"/>
</dbReference>
<feature type="compositionally biased region" description="Polar residues" evidence="1">
    <location>
        <begin position="1"/>
        <end position="15"/>
    </location>
</feature>
<feature type="domain" description="SnoaL-like" evidence="2">
    <location>
        <begin position="31"/>
        <end position="144"/>
    </location>
</feature>
<dbReference type="InterPro" id="IPR032710">
    <property type="entry name" value="NTF2-like_dom_sf"/>
</dbReference>
<sequence>MDAGNQRSDSSVSVTDSEKGPVSGLETEAAKVVTTFHKALRTGDGRLARSLLADQVTIFEGGRVERSADEYTQHHMQADMKYLKEMNIEVLEHQVQVMGTTAISKSRTHTKGKYKGKEHDNEGMETIVLEKQGKLWKIKHIHWSH</sequence>
<evidence type="ECO:0000313" key="4">
    <source>
        <dbReference type="Proteomes" id="UP000232693"/>
    </source>
</evidence>
<evidence type="ECO:0000256" key="1">
    <source>
        <dbReference type="SAM" id="MobiDB-lite"/>
    </source>
</evidence>
<evidence type="ECO:0000259" key="2">
    <source>
        <dbReference type="Pfam" id="PF13474"/>
    </source>
</evidence>
<organism evidence="3 4">
    <name type="scientific">Kangiella profundi</name>
    <dbReference type="NCBI Taxonomy" id="1561924"/>
    <lineage>
        <taxon>Bacteria</taxon>
        <taxon>Pseudomonadati</taxon>
        <taxon>Pseudomonadota</taxon>
        <taxon>Gammaproteobacteria</taxon>
        <taxon>Kangiellales</taxon>
        <taxon>Kangiellaceae</taxon>
        <taxon>Kangiella</taxon>
    </lineage>
</organism>
<accession>A0A2K9ABG1</accession>
<dbReference type="EMBL" id="CP025120">
    <property type="protein sequence ID" value="AUD80060.1"/>
    <property type="molecule type" value="Genomic_DNA"/>
</dbReference>